<gene>
    <name evidence="2" type="ORF">GL300_21845</name>
</gene>
<accession>A0A844HU40</accession>
<dbReference type="EMBL" id="WMIG01000021">
    <property type="protein sequence ID" value="MTH61847.1"/>
    <property type="molecule type" value="Genomic_DNA"/>
</dbReference>
<dbReference type="InterPro" id="IPR007462">
    <property type="entry name" value="COV1-like"/>
</dbReference>
<keyword evidence="1" id="KW-0472">Membrane</keyword>
<feature type="transmembrane region" description="Helical" evidence="1">
    <location>
        <begin position="64"/>
        <end position="85"/>
    </location>
</feature>
<keyword evidence="1" id="KW-0812">Transmembrane</keyword>
<feature type="transmembrane region" description="Helical" evidence="1">
    <location>
        <begin position="21"/>
        <end position="44"/>
    </location>
</feature>
<comment type="caution">
    <text evidence="2">The sequence shown here is derived from an EMBL/GenBank/DDBJ whole genome shotgun (WGS) entry which is preliminary data.</text>
</comment>
<protein>
    <submittedName>
        <fullName evidence="2">DUF502 domain-containing protein</fullName>
    </submittedName>
</protein>
<keyword evidence="1" id="KW-1133">Transmembrane helix</keyword>
<evidence type="ECO:0000313" key="3">
    <source>
        <dbReference type="Proteomes" id="UP000449846"/>
    </source>
</evidence>
<reference evidence="2 3" key="1">
    <citation type="submission" date="2019-11" db="EMBL/GenBank/DDBJ databases">
        <authorList>
            <person name="Dong K."/>
        </authorList>
    </citation>
    <scope>NUCLEOTIDE SEQUENCE [LARGE SCALE GENOMIC DNA]</scope>
    <source>
        <strain evidence="2 3">NBRC 112902</strain>
    </source>
</reference>
<keyword evidence="3" id="KW-1185">Reference proteome</keyword>
<evidence type="ECO:0000313" key="2">
    <source>
        <dbReference type="EMBL" id="MTH61847.1"/>
    </source>
</evidence>
<dbReference type="AlphaFoldDB" id="A0A844HU40"/>
<proteinExistence type="predicted"/>
<sequence length="204" mass="22580">MDMQNNRRAIHSLAIFVRATIIGGLVFLLPFGIVLLVIGRLYAAARPIGQKLHELVFPNSISNLWPLVFSVVVLIAIAFLAGIFAKSGLGRRTFEWLESALLSRMPPYTILRQMIEDYVDGDRNLATSKAVAVVMVHFDDYSCPAFLVERREDKAVLFIPGAPSATSGSVAFVNWERVEESNLTPFEVMQSMRRLGRGLGIGKG</sequence>
<dbReference type="Proteomes" id="UP000449846">
    <property type="component" value="Unassembled WGS sequence"/>
</dbReference>
<dbReference type="Pfam" id="PF04367">
    <property type="entry name" value="DUF502"/>
    <property type="match status" value="1"/>
</dbReference>
<evidence type="ECO:0000256" key="1">
    <source>
        <dbReference type="SAM" id="Phobius"/>
    </source>
</evidence>
<dbReference type="OrthoDB" id="6399850at2"/>
<name>A0A844HU40_9RHOB</name>
<organism evidence="2 3">
    <name type="scientific">Paracoccus litorisediminis</name>
    <dbReference type="NCBI Taxonomy" id="2006130"/>
    <lineage>
        <taxon>Bacteria</taxon>
        <taxon>Pseudomonadati</taxon>
        <taxon>Pseudomonadota</taxon>
        <taxon>Alphaproteobacteria</taxon>
        <taxon>Rhodobacterales</taxon>
        <taxon>Paracoccaceae</taxon>
        <taxon>Paracoccus</taxon>
    </lineage>
</organism>